<dbReference type="RefSeq" id="WP_096206113.1">
    <property type="nucleotide sequence ID" value="NZ_FZMP01000179.1"/>
</dbReference>
<evidence type="ECO:0000313" key="3">
    <source>
        <dbReference type="Proteomes" id="UP000218615"/>
    </source>
</evidence>
<feature type="region of interest" description="Disordered" evidence="1">
    <location>
        <begin position="159"/>
        <end position="180"/>
    </location>
</feature>
<protein>
    <submittedName>
        <fullName evidence="2">Uncharacterized protein</fullName>
    </submittedName>
</protein>
<dbReference type="Proteomes" id="UP000218615">
    <property type="component" value="Unassembled WGS sequence"/>
</dbReference>
<evidence type="ECO:0000313" key="2">
    <source>
        <dbReference type="EMBL" id="SNQ61422.1"/>
    </source>
</evidence>
<organism evidence="2 3">
    <name type="scientific">Candidatus Methanoperedens nitratireducens</name>
    <dbReference type="NCBI Taxonomy" id="1392998"/>
    <lineage>
        <taxon>Archaea</taxon>
        <taxon>Methanobacteriati</taxon>
        <taxon>Methanobacteriota</taxon>
        <taxon>Stenosarchaea group</taxon>
        <taxon>Methanomicrobia</taxon>
        <taxon>Methanosarcinales</taxon>
        <taxon>ANME-2 cluster</taxon>
        <taxon>Candidatus Methanoperedentaceae</taxon>
        <taxon>Candidatus Methanoperedens</taxon>
    </lineage>
</organism>
<accession>A0A284VQ84</accession>
<gene>
    <name evidence="2" type="ORF">MNV_340012</name>
</gene>
<dbReference type="Gene3D" id="2.60.98.40">
    <property type="match status" value="1"/>
</dbReference>
<dbReference type="AlphaFoldDB" id="A0A284VQ84"/>
<proteinExistence type="predicted"/>
<keyword evidence="3" id="KW-1185">Reference proteome</keyword>
<feature type="compositionally biased region" description="Low complexity" evidence="1">
    <location>
        <begin position="161"/>
        <end position="180"/>
    </location>
</feature>
<dbReference type="OrthoDB" id="381335at2157"/>
<evidence type="ECO:0000256" key="1">
    <source>
        <dbReference type="SAM" id="MobiDB-lite"/>
    </source>
</evidence>
<reference evidence="3" key="1">
    <citation type="submission" date="2017-06" db="EMBL/GenBank/DDBJ databases">
        <authorList>
            <person name="Cremers G."/>
        </authorList>
    </citation>
    <scope>NUCLEOTIDE SEQUENCE [LARGE SCALE GENOMIC DNA]</scope>
</reference>
<dbReference type="EMBL" id="FZMP01000179">
    <property type="protein sequence ID" value="SNQ61422.1"/>
    <property type="molecule type" value="Genomic_DNA"/>
</dbReference>
<sequence>MLNDDDIEKGIFKVAFMELGKHPVSDRDEVIVVIDKLLSPVAATPPINPETSGFEKKMLIVGDTWGKDGWNLTVAAVDKKTSPGFILISLSYQGKQLGDARIETGKSYTYRGKNPDGSEVPLLIIKEGSIFVGASADAVLLEINWSIPGSDVQILEVTEESGQTGTTTPAPTPAAQASPEAPGSEIVFGILGVLAVWRRFKK</sequence>
<name>A0A284VQ84_9EURY</name>